<feature type="region of interest" description="Disordered" evidence="1">
    <location>
        <begin position="1"/>
        <end position="20"/>
    </location>
</feature>
<dbReference type="EMBL" id="JHEG04000001">
    <property type="protein sequence ID" value="KAF3884040.1"/>
    <property type="molecule type" value="Genomic_DNA"/>
</dbReference>
<sequence length="55" mass="6259">MDSTYGFGAQSEPLTPSSEPMKQLAYSLTPIRVKPPSKWISQHQETPEPLDVRDW</sequence>
<reference evidence="2" key="1">
    <citation type="journal article" date="2015" name="Genome Announc.">
        <title>Draft Genome Sequence of Tolypothrix boutellei Strain VB521301.</title>
        <authorList>
            <person name="Chandrababunaidu M.M."/>
            <person name="Singh D."/>
            <person name="Sen D."/>
            <person name="Bhan S."/>
            <person name="Das S."/>
            <person name="Gupta A."/>
            <person name="Adhikary S.P."/>
            <person name="Tripathy S."/>
        </authorList>
    </citation>
    <scope>NUCLEOTIDE SEQUENCE</scope>
    <source>
        <strain evidence="2">VB521301</strain>
    </source>
</reference>
<gene>
    <name evidence="2" type="ORF">DA73_0400008215</name>
</gene>
<proteinExistence type="predicted"/>
<dbReference type="AlphaFoldDB" id="A0A8S9SUL8"/>
<dbReference type="RefSeq" id="WP_167844575.1">
    <property type="nucleotide sequence ID" value="NZ_JHEG04000001.1"/>
</dbReference>
<comment type="caution">
    <text evidence="2">The sequence shown here is derived from an EMBL/GenBank/DDBJ whole genome shotgun (WGS) entry which is preliminary data.</text>
</comment>
<keyword evidence="3" id="KW-1185">Reference proteome</keyword>
<name>A0A8S9SUL8_9CYAN</name>
<protein>
    <submittedName>
        <fullName evidence="2">Uncharacterized protein</fullName>
    </submittedName>
</protein>
<organism evidence="2 3">
    <name type="scientific">Tolypothrix bouteillei VB521301</name>
    <dbReference type="NCBI Taxonomy" id="1479485"/>
    <lineage>
        <taxon>Bacteria</taxon>
        <taxon>Bacillati</taxon>
        <taxon>Cyanobacteriota</taxon>
        <taxon>Cyanophyceae</taxon>
        <taxon>Nostocales</taxon>
        <taxon>Tolypothrichaceae</taxon>
        <taxon>Tolypothrix</taxon>
    </lineage>
</organism>
<dbReference type="Proteomes" id="UP000029738">
    <property type="component" value="Unassembled WGS sequence"/>
</dbReference>
<evidence type="ECO:0000256" key="1">
    <source>
        <dbReference type="SAM" id="MobiDB-lite"/>
    </source>
</evidence>
<evidence type="ECO:0000313" key="2">
    <source>
        <dbReference type="EMBL" id="KAF3884040.1"/>
    </source>
</evidence>
<accession>A0A8S9SUL8</accession>
<evidence type="ECO:0000313" key="3">
    <source>
        <dbReference type="Proteomes" id="UP000029738"/>
    </source>
</evidence>
<reference evidence="2" key="2">
    <citation type="submission" date="2019-11" db="EMBL/GenBank/DDBJ databases">
        <title>Improved Assembly of Tolypothrix boutellei genome.</title>
        <authorList>
            <person name="Sarangi A.N."/>
            <person name="Mukherjee M."/>
            <person name="Ghosh S."/>
            <person name="Singh D."/>
            <person name="Das A."/>
            <person name="Kant S."/>
            <person name="Prusty A."/>
            <person name="Tripathy S."/>
        </authorList>
    </citation>
    <scope>NUCLEOTIDE SEQUENCE</scope>
    <source>
        <strain evidence="2">VB521301</strain>
    </source>
</reference>